<accession>A0ABW0P5Z1</accession>
<dbReference type="InterPro" id="IPR012337">
    <property type="entry name" value="RNaseH-like_sf"/>
</dbReference>
<comment type="caution">
    <text evidence="2">The sequence shown here is derived from an EMBL/GenBank/DDBJ whole genome shotgun (WGS) entry which is preliminary data.</text>
</comment>
<dbReference type="CDD" id="cd06127">
    <property type="entry name" value="DEDDh"/>
    <property type="match status" value="1"/>
</dbReference>
<evidence type="ECO:0000313" key="3">
    <source>
        <dbReference type="Proteomes" id="UP001596060"/>
    </source>
</evidence>
<proteinExistence type="predicted"/>
<reference evidence="3" key="1">
    <citation type="journal article" date="2019" name="Int. J. Syst. Evol. Microbiol.">
        <title>The Global Catalogue of Microorganisms (GCM) 10K type strain sequencing project: providing services to taxonomists for standard genome sequencing and annotation.</title>
        <authorList>
            <consortium name="The Broad Institute Genomics Platform"/>
            <consortium name="The Broad Institute Genome Sequencing Center for Infectious Disease"/>
            <person name="Wu L."/>
            <person name="Ma J."/>
        </authorList>
    </citation>
    <scope>NUCLEOTIDE SEQUENCE [LARGE SCALE GENOMIC DNA]</scope>
    <source>
        <strain evidence="3">CCUG 43117</strain>
    </source>
</reference>
<dbReference type="EMBL" id="JBHSLU010000063">
    <property type="protein sequence ID" value="MFC5507598.1"/>
    <property type="molecule type" value="Genomic_DNA"/>
</dbReference>
<dbReference type="InterPro" id="IPR013520">
    <property type="entry name" value="Ribonucl_H"/>
</dbReference>
<dbReference type="InterPro" id="IPR036397">
    <property type="entry name" value="RNaseH_sf"/>
</dbReference>
<keyword evidence="2" id="KW-0378">Hydrolase</keyword>
<dbReference type="GO" id="GO:0004527">
    <property type="term" value="F:exonuclease activity"/>
    <property type="evidence" value="ECO:0007669"/>
    <property type="project" value="UniProtKB-KW"/>
</dbReference>
<dbReference type="NCBIfam" id="NF006615">
    <property type="entry name" value="PRK09182.1"/>
    <property type="match status" value="1"/>
</dbReference>
<sequence length="304" mass="33790">MSDRTPSEIAAIISALEATGNYAVFKRLHPNRIPLPEIPLSTIGADTFRGCYVDVEATGLDHDTDEVFEFAAIPFTATTDGYILSVEQPISWFNEPTKPIPDEVVELTGVTNEMVRGHRFDPALFETLLNGVELVIAHVSRFDRTFCEGLHPRFAEIAWACSQSQVPWRKHGHDSTKLSNLALAHGFVFGSHRAANDCAAGIAILSRELKGTGMPALAQLLATGLSDSFKLFAIGAPFDKKEMLKARQYDWSDGTRGIPKTWWKEIPAAEYPAELEFLQNHIFSRAHDVPAKRVTPKERFSRRA</sequence>
<dbReference type="Proteomes" id="UP001596060">
    <property type="component" value="Unassembled WGS sequence"/>
</dbReference>
<name>A0ABW0P5Z1_9HYPH</name>
<dbReference type="SMART" id="SM00479">
    <property type="entry name" value="EXOIII"/>
    <property type="match status" value="1"/>
</dbReference>
<protein>
    <submittedName>
        <fullName evidence="2">3'-5' exonuclease</fullName>
    </submittedName>
</protein>
<gene>
    <name evidence="2" type="ORF">ACFPN9_20350</name>
</gene>
<keyword evidence="2" id="KW-0269">Exonuclease</keyword>
<dbReference type="Gene3D" id="3.30.420.10">
    <property type="entry name" value="Ribonuclease H-like superfamily/Ribonuclease H"/>
    <property type="match status" value="1"/>
</dbReference>
<feature type="domain" description="Exonuclease" evidence="1">
    <location>
        <begin position="49"/>
        <end position="214"/>
    </location>
</feature>
<evidence type="ECO:0000259" key="1">
    <source>
        <dbReference type="SMART" id="SM00479"/>
    </source>
</evidence>
<dbReference type="RefSeq" id="WP_068203801.1">
    <property type="nucleotide sequence ID" value="NZ_JBHSLU010000063.1"/>
</dbReference>
<organism evidence="2 3">
    <name type="scientific">Bosea massiliensis</name>
    <dbReference type="NCBI Taxonomy" id="151419"/>
    <lineage>
        <taxon>Bacteria</taxon>
        <taxon>Pseudomonadati</taxon>
        <taxon>Pseudomonadota</taxon>
        <taxon>Alphaproteobacteria</taxon>
        <taxon>Hyphomicrobiales</taxon>
        <taxon>Boseaceae</taxon>
        <taxon>Bosea</taxon>
    </lineage>
</organism>
<keyword evidence="3" id="KW-1185">Reference proteome</keyword>
<dbReference type="SUPFAM" id="SSF53098">
    <property type="entry name" value="Ribonuclease H-like"/>
    <property type="match status" value="1"/>
</dbReference>
<keyword evidence="2" id="KW-0540">Nuclease</keyword>
<dbReference type="Pfam" id="PF00929">
    <property type="entry name" value="RNase_T"/>
    <property type="match status" value="1"/>
</dbReference>
<evidence type="ECO:0000313" key="2">
    <source>
        <dbReference type="EMBL" id="MFC5507598.1"/>
    </source>
</evidence>